<feature type="non-terminal residue" evidence="2">
    <location>
        <position position="66"/>
    </location>
</feature>
<dbReference type="AlphaFoldDB" id="A0ABD0N0K5"/>
<organism evidence="2 3">
    <name type="scientific">Cirrhinus mrigala</name>
    <name type="common">Mrigala</name>
    <dbReference type="NCBI Taxonomy" id="683832"/>
    <lineage>
        <taxon>Eukaryota</taxon>
        <taxon>Metazoa</taxon>
        <taxon>Chordata</taxon>
        <taxon>Craniata</taxon>
        <taxon>Vertebrata</taxon>
        <taxon>Euteleostomi</taxon>
        <taxon>Actinopterygii</taxon>
        <taxon>Neopterygii</taxon>
        <taxon>Teleostei</taxon>
        <taxon>Ostariophysi</taxon>
        <taxon>Cypriniformes</taxon>
        <taxon>Cyprinidae</taxon>
        <taxon>Labeoninae</taxon>
        <taxon>Labeonini</taxon>
        <taxon>Cirrhinus</taxon>
    </lineage>
</organism>
<reference evidence="2 3" key="1">
    <citation type="submission" date="2024-05" db="EMBL/GenBank/DDBJ databases">
        <title>Genome sequencing and assembly of Indian major carp, Cirrhinus mrigala (Hamilton, 1822).</title>
        <authorList>
            <person name="Mohindra V."/>
            <person name="Chowdhury L.M."/>
            <person name="Lal K."/>
            <person name="Jena J.K."/>
        </authorList>
    </citation>
    <scope>NUCLEOTIDE SEQUENCE [LARGE SCALE GENOMIC DNA]</scope>
    <source>
        <strain evidence="2">CM1030</strain>
        <tissue evidence="2">Blood</tissue>
    </source>
</reference>
<evidence type="ECO:0000313" key="2">
    <source>
        <dbReference type="EMBL" id="KAL0155704.1"/>
    </source>
</evidence>
<gene>
    <name evidence="2" type="ORF">M9458_049967</name>
</gene>
<dbReference type="EMBL" id="JAMKFB020000025">
    <property type="protein sequence ID" value="KAL0155704.1"/>
    <property type="molecule type" value="Genomic_DNA"/>
</dbReference>
<protein>
    <submittedName>
        <fullName evidence="2">Uncharacterized protein</fullName>
    </submittedName>
</protein>
<sequence length="66" mass="7378">STLQSHPITTRAHPCAINPTQLRALHPKHKPDRGCHWGPCPEKEGATLWAPKQTEVKSQAHQPSQR</sequence>
<feature type="region of interest" description="Disordered" evidence="1">
    <location>
        <begin position="46"/>
        <end position="66"/>
    </location>
</feature>
<evidence type="ECO:0000256" key="1">
    <source>
        <dbReference type="SAM" id="MobiDB-lite"/>
    </source>
</evidence>
<accession>A0ABD0N0K5</accession>
<dbReference type="Proteomes" id="UP001529510">
    <property type="component" value="Unassembled WGS sequence"/>
</dbReference>
<feature type="compositionally biased region" description="Polar residues" evidence="1">
    <location>
        <begin position="56"/>
        <end position="66"/>
    </location>
</feature>
<name>A0ABD0N0K5_CIRMR</name>
<evidence type="ECO:0000313" key="3">
    <source>
        <dbReference type="Proteomes" id="UP001529510"/>
    </source>
</evidence>
<comment type="caution">
    <text evidence="2">The sequence shown here is derived from an EMBL/GenBank/DDBJ whole genome shotgun (WGS) entry which is preliminary data.</text>
</comment>
<keyword evidence="3" id="KW-1185">Reference proteome</keyword>
<proteinExistence type="predicted"/>
<feature type="non-terminal residue" evidence="2">
    <location>
        <position position="1"/>
    </location>
</feature>